<accession>A0A3M8DS14</accession>
<dbReference type="AlphaFoldDB" id="A0A3M8DS14"/>
<sequence>MIKIGVIAANYSMQRIKEAEPFLQGQCELVPIPYYQLNEIKELYELHRPFVHGILFSGPLGYLIAQREVEFDTPTYFLDMTEGDFYKRLFTISNANKTLDFSRVFIDFINEQNNFLGLKEALPEREFPHYMEIDYTYGIYDRMFEKHLSLWQQGKIDLSITRLGNVVERLNEAGIPNVLLLPSTESIVERINQITNELRITSLLENQWAMGIITLAETDDFKEILLHKALLEFNQAQKTLSVIQKKNGHFEVITSFGELKQMTDQFTHCAIHEYLDQVLPFPVNIGWGIGSTLYQAKTSAQNASKAAISHELDCSYVITENQDVIGPLGDETCIHFTNTVEPHYERLSETYGVSVLQIQKILAVLAKMKSSELTGEELAYHLGLTLRQANRILNKLEETGAAKVSYKKQEKLKGRPKKVYHIDFGTF</sequence>
<gene>
    <name evidence="1" type="ORF">EDM56_11410</name>
</gene>
<dbReference type="Gene3D" id="1.10.10.10">
    <property type="entry name" value="Winged helix-like DNA-binding domain superfamily/Winged helix DNA-binding domain"/>
    <property type="match status" value="1"/>
</dbReference>
<keyword evidence="2" id="KW-1185">Reference proteome</keyword>
<dbReference type="InterPro" id="IPR036388">
    <property type="entry name" value="WH-like_DNA-bd_sf"/>
</dbReference>
<dbReference type="InterPro" id="IPR036390">
    <property type="entry name" value="WH_DNA-bd_sf"/>
</dbReference>
<dbReference type="SUPFAM" id="SSF46785">
    <property type="entry name" value="Winged helix' DNA-binding domain"/>
    <property type="match status" value="1"/>
</dbReference>
<protein>
    <submittedName>
        <fullName evidence="1">Transcriptional regulator</fullName>
    </submittedName>
</protein>
<organism evidence="1 2">
    <name type="scientific">Brevibacillus fluminis</name>
    <dbReference type="NCBI Taxonomy" id="511487"/>
    <lineage>
        <taxon>Bacteria</taxon>
        <taxon>Bacillati</taxon>
        <taxon>Bacillota</taxon>
        <taxon>Bacilli</taxon>
        <taxon>Bacillales</taxon>
        <taxon>Paenibacillaceae</taxon>
        <taxon>Brevibacillus</taxon>
    </lineage>
</organism>
<reference evidence="1 2" key="1">
    <citation type="submission" date="2018-10" db="EMBL/GenBank/DDBJ databases">
        <title>Phylogenomics of Brevibacillus.</title>
        <authorList>
            <person name="Dunlap C."/>
        </authorList>
    </citation>
    <scope>NUCLEOTIDE SEQUENCE [LARGE SCALE GENOMIC DNA]</scope>
    <source>
        <strain evidence="1 2">JCM 15716</strain>
    </source>
</reference>
<dbReference type="OrthoDB" id="4986073at2"/>
<comment type="caution">
    <text evidence="1">The sequence shown here is derived from an EMBL/GenBank/DDBJ whole genome shotgun (WGS) entry which is preliminary data.</text>
</comment>
<dbReference type="RefSeq" id="WP_122918021.1">
    <property type="nucleotide sequence ID" value="NZ_RHHQ01000008.1"/>
</dbReference>
<dbReference type="EMBL" id="RHHQ01000008">
    <property type="protein sequence ID" value="RNB89767.1"/>
    <property type="molecule type" value="Genomic_DNA"/>
</dbReference>
<dbReference type="Proteomes" id="UP000271031">
    <property type="component" value="Unassembled WGS sequence"/>
</dbReference>
<proteinExistence type="predicted"/>
<evidence type="ECO:0000313" key="1">
    <source>
        <dbReference type="EMBL" id="RNB89767.1"/>
    </source>
</evidence>
<evidence type="ECO:0000313" key="2">
    <source>
        <dbReference type="Proteomes" id="UP000271031"/>
    </source>
</evidence>
<name>A0A3M8DS14_9BACL</name>